<dbReference type="RefSeq" id="WP_190923621.1">
    <property type="nucleotide sequence ID" value="NZ_JACXAC010000003.1"/>
</dbReference>
<sequence length="436" mass="47895">MLRRLLPLFAAFFGFIFQGRAQAYEPGLLVRATGDTLRGEIENGFWLEPPAFIRFRAAAGAPSQLFQPRQLRAVVFAQGRYFRYELLPLNHAAETNLAKLPRGNYFDVKQDSLLAEVLVDGPAGLQRVVQPGAVHYYVSAPGQPVLELSDRKYLRMNQNGSWEVADGNNYRNLLALYFGPCPAAAQAAERAPFTAAGLAAVVQAYNATCSPAKQAGRSWLATAKPRRRMSLQGGVLAGARYNRIENMTGFTDGACVDCRVRPFGGLYAELFQPSRTAAVYGELSLSPYSNQLLYYNGYSSSGTQYFAVDYWALLGTARLGLRFYFPLPREKQFMLGMGYELNSIIRARVNSTGTALPNDLGTKDLYAAPTILPNLTLGWRSGRTTISADGQSYRNNAGSFDLFSNLVGSNYALRLALAYRLGRNHDAPAPRPTGGN</sequence>
<accession>A0ABR8JUK4</accession>
<evidence type="ECO:0000313" key="1">
    <source>
        <dbReference type="EMBL" id="MBD2722260.1"/>
    </source>
</evidence>
<evidence type="ECO:0008006" key="3">
    <source>
        <dbReference type="Google" id="ProtNLM"/>
    </source>
</evidence>
<evidence type="ECO:0000313" key="2">
    <source>
        <dbReference type="Proteomes" id="UP000606003"/>
    </source>
</evidence>
<name>A0ABR8JUK4_9BACT</name>
<keyword evidence="2" id="KW-1185">Reference proteome</keyword>
<organism evidence="1 2">
    <name type="scientific">Hymenobacter armeniacus</name>
    <dbReference type="NCBI Taxonomy" id="2771358"/>
    <lineage>
        <taxon>Bacteria</taxon>
        <taxon>Pseudomonadati</taxon>
        <taxon>Bacteroidota</taxon>
        <taxon>Cytophagia</taxon>
        <taxon>Cytophagales</taxon>
        <taxon>Hymenobacteraceae</taxon>
        <taxon>Hymenobacter</taxon>
    </lineage>
</organism>
<proteinExistence type="predicted"/>
<dbReference type="EMBL" id="JACXAC010000003">
    <property type="protein sequence ID" value="MBD2722260.1"/>
    <property type="molecule type" value="Genomic_DNA"/>
</dbReference>
<protein>
    <recommendedName>
        <fullName evidence="3">Outer membrane protein beta-barrel domain-containing protein</fullName>
    </recommendedName>
</protein>
<comment type="caution">
    <text evidence="1">The sequence shown here is derived from an EMBL/GenBank/DDBJ whole genome shotgun (WGS) entry which is preliminary data.</text>
</comment>
<gene>
    <name evidence="1" type="ORF">IC234_08985</name>
</gene>
<dbReference type="Proteomes" id="UP000606003">
    <property type="component" value="Unassembled WGS sequence"/>
</dbReference>
<reference evidence="1 2" key="1">
    <citation type="submission" date="2020-09" db="EMBL/GenBank/DDBJ databases">
        <authorList>
            <person name="Kim M.K."/>
        </authorList>
    </citation>
    <scope>NUCLEOTIDE SEQUENCE [LARGE SCALE GENOMIC DNA]</scope>
    <source>
        <strain evidence="1 2">BT189</strain>
    </source>
</reference>